<reference evidence="7" key="1">
    <citation type="journal article" date="2011" name="Genome Biol.">
        <title>Comparative genomics of the social amoebae Dictyostelium discoideum and Dictyostelium purpureum.</title>
        <authorList>
            <consortium name="US DOE Joint Genome Institute (JGI-PGF)"/>
            <person name="Sucgang R."/>
            <person name="Kuo A."/>
            <person name="Tian X."/>
            <person name="Salerno W."/>
            <person name="Parikh A."/>
            <person name="Feasley C.L."/>
            <person name="Dalin E."/>
            <person name="Tu H."/>
            <person name="Huang E."/>
            <person name="Barry K."/>
            <person name="Lindquist E."/>
            <person name="Shapiro H."/>
            <person name="Bruce D."/>
            <person name="Schmutz J."/>
            <person name="Salamov A."/>
            <person name="Fey P."/>
            <person name="Gaudet P."/>
            <person name="Anjard C."/>
            <person name="Babu M.M."/>
            <person name="Basu S."/>
            <person name="Bushmanova Y."/>
            <person name="van der Wel H."/>
            <person name="Katoh-Kurasawa M."/>
            <person name="Dinh C."/>
            <person name="Coutinho P.M."/>
            <person name="Saito T."/>
            <person name="Elias M."/>
            <person name="Schaap P."/>
            <person name="Kay R.R."/>
            <person name="Henrissat B."/>
            <person name="Eichinger L."/>
            <person name="Rivero F."/>
            <person name="Putnam N.H."/>
            <person name="West C.M."/>
            <person name="Loomis W.F."/>
            <person name="Chisholm R.L."/>
            <person name="Shaulsky G."/>
            <person name="Strassmann J.E."/>
            <person name="Queller D.C."/>
            <person name="Kuspa A."/>
            <person name="Grigoriev I.V."/>
        </authorList>
    </citation>
    <scope>NUCLEOTIDE SEQUENCE [LARGE SCALE GENOMIC DNA]</scope>
    <source>
        <strain evidence="7">QSDP1</strain>
    </source>
</reference>
<dbReference type="InterPro" id="IPR029752">
    <property type="entry name" value="D-isomer_DH_CS1"/>
</dbReference>
<feature type="domain" description="D-isomer specific 2-hydroxyacid dehydrogenase catalytic" evidence="4">
    <location>
        <begin position="5"/>
        <end position="319"/>
    </location>
</feature>
<evidence type="ECO:0000259" key="5">
    <source>
        <dbReference type="Pfam" id="PF02826"/>
    </source>
</evidence>
<evidence type="ECO:0000256" key="3">
    <source>
        <dbReference type="RuleBase" id="RU003719"/>
    </source>
</evidence>
<dbReference type="STRING" id="5786.F0Z8B2"/>
<dbReference type="VEuPathDB" id="AmoebaDB:DICPUDRAFT_147361"/>
<dbReference type="Pfam" id="PF00389">
    <property type="entry name" value="2-Hacid_dh"/>
    <property type="match status" value="1"/>
</dbReference>
<dbReference type="Proteomes" id="UP000001064">
    <property type="component" value="Unassembled WGS sequence"/>
</dbReference>
<dbReference type="PROSITE" id="PS00671">
    <property type="entry name" value="D_2_HYDROXYACID_DH_3"/>
    <property type="match status" value="1"/>
</dbReference>
<organism evidence="6 7">
    <name type="scientific">Dictyostelium purpureum</name>
    <name type="common">Slime mold</name>
    <dbReference type="NCBI Taxonomy" id="5786"/>
    <lineage>
        <taxon>Eukaryota</taxon>
        <taxon>Amoebozoa</taxon>
        <taxon>Evosea</taxon>
        <taxon>Eumycetozoa</taxon>
        <taxon>Dictyostelia</taxon>
        <taxon>Dictyosteliales</taxon>
        <taxon>Dictyosteliaceae</taxon>
        <taxon>Dictyostelium</taxon>
    </lineage>
</organism>
<dbReference type="GO" id="GO:0030267">
    <property type="term" value="F:glyoxylate reductase (NADPH) activity"/>
    <property type="evidence" value="ECO:0000318"/>
    <property type="project" value="GO_Central"/>
</dbReference>
<proteinExistence type="inferred from homology"/>
<dbReference type="FunFam" id="3.40.50.720:FF:000026">
    <property type="entry name" value="Glyoxylate/hydroxypyruvate reductase B"/>
    <property type="match status" value="1"/>
</dbReference>
<dbReference type="GO" id="GO:0051287">
    <property type="term" value="F:NAD binding"/>
    <property type="evidence" value="ECO:0007669"/>
    <property type="project" value="InterPro"/>
</dbReference>
<dbReference type="InterPro" id="IPR036291">
    <property type="entry name" value="NAD(P)-bd_dom_sf"/>
</dbReference>
<dbReference type="InterPro" id="IPR029753">
    <property type="entry name" value="D-isomer_DH_CS"/>
</dbReference>
<evidence type="ECO:0000313" key="6">
    <source>
        <dbReference type="EMBL" id="EGC39785.1"/>
    </source>
</evidence>
<name>F0Z8B2_DICPU</name>
<dbReference type="InterPro" id="IPR050223">
    <property type="entry name" value="D-isomer_2-hydroxyacid_DH"/>
</dbReference>
<evidence type="ECO:0000256" key="2">
    <source>
        <dbReference type="ARBA" id="ARBA00023002"/>
    </source>
</evidence>
<dbReference type="AlphaFoldDB" id="F0Z8B2"/>
<accession>F0Z8B2</accession>
<dbReference type="InParanoid" id="F0Z8B2"/>
<sequence>MQKEIVIYKNIAESLVEKLKSNNYKVTHFYSIDDLNRDEFHKSLLNASGIVGTHVRVNEDLLKYAPNLKAVSTISVGYDAIDVDCMSNKGIAVMHTPNVLNDSMADFMMALVLAVSRKIVFTMDYMRDHKWNGPLPLNCFGQEVHHKKVGIVGMGRIGEVFAKRCKLGFDMEVSYYSRTQHKSVEDLYGAKHLDLDTLLKESDFVVVILPSTPQTKHMFSHKQFEMMKRSAIFINAGRGPVVDEEALIEALKSNKIAGAGLDVFEKEPLSESPLFSLDNVVVVPHIGTSTIETQNIMSECAVDNVINALNGNIEKNCVNYNNIKNLINKN</sequence>
<evidence type="ECO:0000259" key="4">
    <source>
        <dbReference type="Pfam" id="PF00389"/>
    </source>
</evidence>
<dbReference type="eggNOG" id="KOG0069">
    <property type="taxonomic scope" value="Eukaryota"/>
</dbReference>
<evidence type="ECO:0000256" key="1">
    <source>
        <dbReference type="ARBA" id="ARBA00005854"/>
    </source>
</evidence>
<dbReference type="PANTHER" id="PTHR10996">
    <property type="entry name" value="2-HYDROXYACID DEHYDROGENASE-RELATED"/>
    <property type="match status" value="1"/>
</dbReference>
<dbReference type="SUPFAM" id="SSF52283">
    <property type="entry name" value="Formate/glycerate dehydrogenase catalytic domain-like"/>
    <property type="match status" value="1"/>
</dbReference>
<dbReference type="FunCoup" id="F0Z8B2">
    <property type="interactions" value="154"/>
</dbReference>
<dbReference type="SUPFAM" id="SSF51735">
    <property type="entry name" value="NAD(P)-binding Rossmann-fold domains"/>
    <property type="match status" value="1"/>
</dbReference>
<evidence type="ECO:0000313" key="7">
    <source>
        <dbReference type="Proteomes" id="UP000001064"/>
    </source>
</evidence>
<dbReference type="EMBL" id="GL870951">
    <property type="protein sequence ID" value="EGC39785.1"/>
    <property type="molecule type" value="Genomic_DNA"/>
</dbReference>
<dbReference type="OrthoDB" id="28764at2759"/>
<dbReference type="KEGG" id="dpp:DICPUDRAFT_147361"/>
<dbReference type="Pfam" id="PF02826">
    <property type="entry name" value="2-Hacid_dh_C"/>
    <property type="match status" value="1"/>
</dbReference>
<dbReference type="RefSeq" id="XP_003283652.1">
    <property type="nucleotide sequence ID" value="XM_003283604.1"/>
</dbReference>
<dbReference type="PROSITE" id="PS00065">
    <property type="entry name" value="D_2_HYDROXYACID_DH_1"/>
    <property type="match status" value="1"/>
</dbReference>
<dbReference type="PROSITE" id="PS00670">
    <property type="entry name" value="D_2_HYDROXYACID_DH_2"/>
    <property type="match status" value="1"/>
</dbReference>
<keyword evidence="7" id="KW-1185">Reference proteome</keyword>
<dbReference type="InterPro" id="IPR006140">
    <property type="entry name" value="D-isomer_DH_NAD-bd"/>
</dbReference>
<gene>
    <name evidence="6" type="ORF">DICPUDRAFT_147361</name>
</gene>
<dbReference type="PANTHER" id="PTHR10996:SF257">
    <property type="entry name" value="GLYOXYLATE REDUCTASE 1"/>
    <property type="match status" value="1"/>
</dbReference>
<dbReference type="CDD" id="cd05301">
    <property type="entry name" value="GDH"/>
    <property type="match status" value="1"/>
</dbReference>
<dbReference type="GO" id="GO:0016618">
    <property type="term" value="F:hydroxypyruvate reductase [NAD(P)H] activity"/>
    <property type="evidence" value="ECO:0000318"/>
    <property type="project" value="GO_Central"/>
</dbReference>
<dbReference type="GO" id="GO:0005829">
    <property type="term" value="C:cytosol"/>
    <property type="evidence" value="ECO:0000318"/>
    <property type="project" value="GO_Central"/>
</dbReference>
<feature type="domain" description="D-isomer specific 2-hydroxyacid dehydrogenase NAD-binding" evidence="5">
    <location>
        <begin position="109"/>
        <end position="287"/>
    </location>
</feature>
<protein>
    <submittedName>
        <fullName evidence="6">Uncharacterized protein</fullName>
    </submittedName>
</protein>
<dbReference type="InterPro" id="IPR006139">
    <property type="entry name" value="D-isomer_2_OHA_DH_cat_dom"/>
</dbReference>
<dbReference type="Gene3D" id="3.40.50.720">
    <property type="entry name" value="NAD(P)-binding Rossmann-like Domain"/>
    <property type="match status" value="2"/>
</dbReference>
<dbReference type="OMA" id="PHIAWAY"/>
<dbReference type="GeneID" id="10509557"/>
<keyword evidence="2 3" id="KW-0560">Oxidoreductase</keyword>
<comment type="similarity">
    <text evidence="1 3">Belongs to the D-isomer specific 2-hydroxyacid dehydrogenase family.</text>
</comment>